<dbReference type="Pfam" id="PF13406">
    <property type="entry name" value="SLT_2"/>
    <property type="match status" value="1"/>
</dbReference>
<dbReference type="PANTHER" id="PTHR30163">
    <property type="entry name" value="MEMBRANE-BOUND LYTIC MUREIN TRANSGLYCOSYLASE B"/>
    <property type="match status" value="1"/>
</dbReference>
<dbReference type="SUPFAM" id="SSF47090">
    <property type="entry name" value="PGBD-like"/>
    <property type="match status" value="1"/>
</dbReference>
<sequence>MIRLLLTFTLIACTPATAASNPGFQSWLEKSLWPEAKRSGIARATFDMAFKGITFDPKMPELKSAAPKRQTQSEFRAPEGYFNQRSIDRLAKQGAALEKRWRDTLARIEKRTGVPRRIILAIWGRESVYGTFKMPKNAIRSLATSAYAGRRSELFKGELIAALRIIQEGHISAKAMGSSWAGALGQPQFLPSKFFDYAVDEDGDGKRDIWNSVPDTLGSIANYLAKFGWQRGRDWGFEVTIPASVSCSLGGPDQGRKIAGWAGMGIERVSGRPFPKIELANTGYLLFPAGRYGPTFVTTPNFYVLKQYNESDLYALFVGHLADRMAGGKAFRGRWQDLPSYTRAEVKRMQDVLVAQGYDVGGADGLIGYKSRNAIGKWQNKVGRAATCFPSRETIKAIR</sequence>
<evidence type="ECO:0000259" key="2">
    <source>
        <dbReference type="Pfam" id="PF01471"/>
    </source>
</evidence>
<proteinExistence type="predicted"/>
<dbReference type="InterPro" id="IPR011970">
    <property type="entry name" value="MltB_2"/>
</dbReference>
<dbReference type="PANTHER" id="PTHR30163:SF8">
    <property type="entry name" value="LYTIC MUREIN TRANSGLYCOSYLASE"/>
    <property type="match status" value="1"/>
</dbReference>
<dbReference type="RefSeq" id="WP_377213475.1">
    <property type="nucleotide sequence ID" value="NZ_JBHTJV010000025.1"/>
</dbReference>
<organism evidence="4 5">
    <name type="scientific">Pseudahrensia aquimaris</name>
    <dbReference type="NCBI Taxonomy" id="744461"/>
    <lineage>
        <taxon>Bacteria</taxon>
        <taxon>Pseudomonadati</taxon>
        <taxon>Pseudomonadota</taxon>
        <taxon>Alphaproteobacteria</taxon>
        <taxon>Hyphomicrobiales</taxon>
        <taxon>Ahrensiaceae</taxon>
        <taxon>Pseudahrensia</taxon>
    </lineage>
</organism>
<dbReference type="InterPro" id="IPR023346">
    <property type="entry name" value="Lysozyme-like_dom_sf"/>
</dbReference>
<keyword evidence="1" id="KW-0732">Signal</keyword>
<dbReference type="CDD" id="cd13399">
    <property type="entry name" value="Slt35-like"/>
    <property type="match status" value="1"/>
</dbReference>
<accession>A0ABW3FGI2</accession>
<evidence type="ECO:0000313" key="5">
    <source>
        <dbReference type="Proteomes" id="UP001597101"/>
    </source>
</evidence>
<dbReference type="Gene3D" id="1.10.101.10">
    <property type="entry name" value="PGBD-like superfamily/PGBD"/>
    <property type="match status" value="1"/>
</dbReference>
<dbReference type="NCBIfam" id="TIGR02283">
    <property type="entry name" value="MltB_2"/>
    <property type="match status" value="1"/>
</dbReference>
<comment type="caution">
    <text evidence="4">The sequence shown here is derived from an EMBL/GenBank/DDBJ whole genome shotgun (WGS) entry which is preliminary data.</text>
</comment>
<evidence type="ECO:0000256" key="1">
    <source>
        <dbReference type="SAM" id="SignalP"/>
    </source>
</evidence>
<name>A0ABW3FGI2_9HYPH</name>
<reference evidence="5" key="1">
    <citation type="journal article" date="2019" name="Int. J. Syst. Evol. Microbiol.">
        <title>The Global Catalogue of Microorganisms (GCM) 10K type strain sequencing project: providing services to taxonomists for standard genome sequencing and annotation.</title>
        <authorList>
            <consortium name="The Broad Institute Genomics Platform"/>
            <consortium name="The Broad Institute Genome Sequencing Center for Infectious Disease"/>
            <person name="Wu L."/>
            <person name="Ma J."/>
        </authorList>
    </citation>
    <scope>NUCLEOTIDE SEQUENCE [LARGE SCALE GENOMIC DNA]</scope>
    <source>
        <strain evidence="5">CCUG 60023</strain>
    </source>
</reference>
<evidence type="ECO:0000259" key="3">
    <source>
        <dbReference type="Pfam" id="PF13406"/>
    </source>
</evidence>
<dbReference type="InterPro" id="IPR036365">
    <property type="entry name" value="PGBD-like_sf"/>
</dbReference>
<feature type="domain" description="Transglycosylase SLT" evidence="3">
    <location>
        <begin position="24"/>
        <end position="323"/>
    </location>
</feature>
<keyword evidence="5" id="KW-1185">Reference proteome</keyword>
<dbReference type="InterPro" id="IPR002477">
    <property type="entry name" value="Peptidoglycan-bd-like"/>
</dbReference>
<feature type="chain" id="PRO_5045497271" evidence="1">
    <location>
        <begin position="19"/>
        <end position="399"/>
    </location>
</feature>
<dbReference type="InterPro" id="IPR043426">
    <property type="entry name" value="MltB-like"/>
</dbReference>
<dbReference type="SUPFAM" id="SSF53955">
    <property type="entry name" value="Lysozyme-like"/>
    <property type="match status" value="1"/>
</dbReference>
<dbReference type="InterPro" id="IPR036366">
    <property type="entry name" value="PGBDSf"/>
</dbReference>
<dbReference type="Pfam" id="PF01471">
    <property type="entry name" value="PG_binding_1"/>
    <property type="match status" value="1"/>
</dbReference>
<gene>
    <name evidence="4" type="ORF">ACFQ14_14515</name>
</gene>
<feature type="domain" description="Peptidoglycan binding-like" evidence="2">
    <location>
        <begin position="343"/>
        <end position="398"/>
    </location>
</feature>
<evidence type="ECO:0000313" key="4">
    <source>
        <dbReference type="EMBL" id="MFD0917616.1"/>
    </source>
</evidence>
<feature type="signal peptide" evidence="1">
    <location>
        <begin position="1"/>
        <end position="18"/>
    </location>
</feature>
<dbReference type="Proteomes" id="UP001597101">
    <property type="component" value="Unassembled WGS sequence"/>
</dbReference>
<protein>
    <submittedName>
        <fullName evidence="4">Lytic murein transglycosylase</fullName>
    </submittedName>
</protein>
<dbReference type="Gene3D" id="1.10.530.10">
    <property type="match status" value="1"/>
</dbReference>
<dbReference type="Gene3D" id="1.10.8.350">
    <property type="entry name" value="Bacterial muramidase"/>
    <property type="match status" value="1"/>
</dbReference>
<dbReference type="EMBL" id="JBHTJV010000025">
    <property type="protein sequence ID" value="MFD0917616.1"/>
    <property type="molecule type" value="Genomic_DNA"/>
</dbReference>
<dbReference type="InterPro" id="IPR031304">
    <property type="entry name" value="SLT_2"/>
</dbReference>